<name>A0A0P0W6P4_ORYSJ</name>
<dbReference type="Proteomes" id="UP000000763">
    <property type="component" value="Chromosome 4"/>
</dbReference>
<keyword evidence="1" id="KW-1133">Transmembrane helix</keyword>
<evidence type="ECO:0000256" key="1">
    <source>
        <dbReference type="SAM" id="Phobius"/>
    </source>
</evidence>
<keyword evidence="1" id="KW-0812">Transmembrane</keyword>
<proteinExistence type="predicted"/>
<protein>
    <submittedName>
        <fullName evidence="2">Os04g0160500 protein</fullName>
    </submittedName>
</protein>
<accession>A0A0P0W6P4</accession>
<organism evidence="2 3">
    <name type="scientific">Oryza sativa subsp. japonica</name>
    <name type="common">Rice</name>
    <dbReference type="NCBI Taxonomy" id="39947"/>
    <lineage>
        <taxon>Eukaryota</taxon>
        <taxon>Viridiplantae</taxon>
        <taxon>Streptophyta</taxon>
        <taxon>Embryophyta</taxon>
        <taxon>Tracheophyta</taxon>
        <taxon>Spermatophyta</taxon>
        <taxon>Magnoliopsida</taxon>
        <taxon>Liliopsida</taxon>
        <taxon>Poales</taxon>
        <taxon>Poaceae</taxon>
        <taxon>BOP clade</taxon>
        <taxon>Oryzoideae</taxon>
        <taxon>Oryzeae</taxon>
        <taxon>Oryzinae</taxon>
        <taxon>Oryza</taxon>
        <taxon>Oryza sativa</taxon>
    </lineage>
</organism>
<gene>
    <name evidence="2" type="ordered locus">Os04g0160500</name>
</gene>
<evidence type="ECO:0000313" key="3">
    <source>
        <dbReference type="Proteomes" id="UP000000763"/>
    </source>
</evidence>
<dbReference type="KEGG" id="dosa:Os04g0160500"/>
<reference evidence="3" key="2">
    <citation type="journal article" date="2008" name="Nucleic Acids Res.">
        <title>The rice annotation project database (RAP-DB): 2008 update.</title>
        <authorList>
            <consortium name="The rice annotation project (RAP)"/>
        </authorList>
    </citation>
    <scope>GENOME REANNOTATION</scope>
    <source>
        <strain evidence="3">cv. Nipponbare</strain>
    </source>
</reference>
<evidence type="ECO:0000313" key="2">
    <source>
        <dbReference type="EMBL" id="BAH92483.1"/>
    </source>
</evidence>
<keyword evidence="1" id="KW-0472">Membrane</keyword>
<dbReference type="Gramene" id="Os04t0160801-01">
    <property type="protein sequence ID" value="Os04t0160801-01"/>
    <property type="gene ID" value="Os04g0160801"/>
</dbReference>
<sequence length="102" mass="11258">MTTKTAFLASFRSSTIALICFFATSWYASAAFINSRPVFLVFANSSSFVLICLSATCWYVSAAFMNSRPAFLVSSRCFTSTADSLVFWCSNSRTLYSSVEDT</sequence>
<reference evidence="2 3" key="1">
    <citation type="journal article" date="2005" name="Nature">
        <title>The map-based sequence of the rice genome.</title>
        <authorList>
            <consortium name="International rice genome sequencing project (IRGSP)"/>
            <person name="Matsumoto T."/>
            <person name="Wu J."/>
            <person name="Kanamori H."/>
            <person name="Katayose Y."/>
            <person name="Fujisawa M."/>
            <person name="Namiki N."/>
            <person name="Mizuno H."/>
            <person name="Yamamoto K."/>
            <person name="Antonio B.A."/>
            <person name="Baba T."/>
            <person name="Sakata K."/>
            <person name="Nagamura Y."/>
            <person name="Aoki H."/>
            <person name="Arikawa K."/>
            <person name="Arita K."/>
            <person name="Bito T."/>
            <person name="Chiden Y."/>
            <person name="Fujitsuka N."/>
            <person name="Fukunaka R."/>
            <person name="Hamada M."/>
            <person name="Harada C."/>
            <person name="Hayashi A."/>
            <person name="Hijishita S."/>
            <person name="Honda M."/>
            <person name="Hosokawa S."/>
            <person name="Ichikawa Y."/>
            <person name="Idonuma A."/>
            <person name="Iijima M."/>
            <person name="Ikeda M."/>
            <person name="Ikeno M."/>
            <person name="Ito K."/>
            <person name="Ito S."/>
            <person name="Ito T."/>
            <person name="Ito Y."/>
            <person name="Ito Y."/>
            <person name="Iwabuchi A."/>
            <person name="Kamiya K."/>
            <person name="Karasawa W."/>
            <person name="Kurita K."/>
            <person name="Katagiri S."/>
            <person name="Kikuta A."/>
            <person name="Kobayashi H."/>
            <person name="Kobayashi N."/>
            <person name="Machita K."/>
            <person name="Maehara T."/>
            <person name="Masukawa M."/>
            <person name="Mizubayashi T."/>
            <person name="Mukai Y."/>
            <person name="Nagasaki H."/>
            <person name="Nagata Y."/>
            <person name="Naito S."/>
            <person name="Nakashima M."/>
            <person name="Nakama Y."/>
            <person name="Nakamichi Y."/>
            <person name="Nakamura M."/>
            <person name="Meguro A."/>
            <person name="Negishi M."/>
            <person name="Ohta I."/>
            <person name="Ohta T."/>
            <person name="Okamoto M."/>
            <person name="Ono N."/>
            <person name="Saji S."/>
            <person name="Sakaguchi M."/>
            <person name="Sakai K."/>
            <person name="Shibata M."/>
            <person name="Shimokawa T."/>
            <person name="Song J."/>
            <person name="Takazaki Y."/>
            <person name="Terasawa K."/>
            <person name="Tsugane M."/>
            <person name="Tsuji K."/>
            <person name="Ueda S."/>
            <person name="Waki K."/>
            <person name="Yamagata H."/>
            <person name="Yamamoto M."/>
            <person name="Yamamoto S."/>
            <person name="Yamane H."/>
            <person name="Yoshiki S."/>
            <person name="Yoshihara R."/>
            <person name="Yukawa K."/>
            <person name="Zhong H."/>
            <person name="Yano M."/>
            <person name="Yuan Q."/>
            <person name="Ouyang S."/>
            <person name="Liu J."/>
            <person name="Jones K.M."/>
            <person name="Gansberger K."/>
            <person name="Moffat K."/>
            <person name="Hill J."/>
            <person name="Bera J."/>
            <person name="Fadrosh D."/>
            <person name="Jin S."/>
            <person name="Johri S."/>
            <person name="Kim M."/>
            <person name="Overton L."/>
            <person name="Reardon M."/>
            <person name="Tsitrin T."/>
            <person name="Vuong H."/>
            <person name="Weaver B."/>
            <person name="Ciecko A."/>
            <person name="Tallon L."/>
            <person name="Jackson J."/>
            <person name="Pai G."/>
            <person name="Aken S.V."/>
            <person name="Utterback T."/>
            <person name="Reidmuller S."/>
            <person name="Feldblyum T."/>
            <person name="Hsiao J."/>
            <person name="Zismann V."/>
            <person name="Iobst S."/>
            <person name="de Vazeille A.R."/>
            <person name="Buell C.R."/>
            <person name="Ying K."/>
            <person name="Li Y."/>
            <person name="Lu T."/>
            <person name="Huang Y."/>
            <person name="Zhao Q."/>
            <person name="Feng Q."/>
            <person name="Zhang L."/>
            <person name="Zhu J."/>
            <person name="Weng Q."/>
            <person name="Mu J."/>
            <person name="Lu Y."/>
            <person name="Fan D."/>
            <person name="Liu Y."/>
            <person name="Guan J."/>
            <person name="Zhang Y."/>
            <person name="Yu S."/>
            <person name="Liu X."/>
            <person name="Zhang Y."/>
            <person name="Hong G."/>
            <person name="Han B."/>
            <person name="Choisne N."/>
            <person name="Demange N."/>
            <person name="Orjeda G."/>
            <person name="Samain S."/>
            <person name="Cattolico L."/>
            <person name="Pelletier E."/>
            <person name="Couloux A."/>
            <person name="Segurens B."/>
            <person name="Wincker P."/>
            <person name="D'Hont A."/>
            <person name="Scarpelli C."/>
            <person name="Weissenbach J."/>
            <person name="Salanoubat M."/>
            <person name="Quetier F."/>
            <person name="Yu Y."/>
            <person name="Kim H.R."/>
            <person name="Rambo T."/>
            <person name="Currie J."/>
            <person name="Collura K."/>
            <person name="Luo M."/>
            <person name="Yang T."/>
            <person name="Ammiraju J.S.S."/>
            <person name="Engler F."/>
            <person name="Soderlund C."/>
            <person name="Wing R.A."/>
            <person name="Palmer L.E."/>
            <person name="de la Bastide M."/>
            <person name="Spiegel L."/>
            <person name="Nascimento L."/>
            <person name="Zutavern T."/>
            <person name="O'Shaughnessy A."/>
            <person name="Dike S."/>
            <person name="Dedhia N."/>
            <person name="Preston R."/>
            <person name="Balija V."/>
            <person name="McCombie W.R."/>
            <person name="Chow T."/>
            <person name="Chen H."/>
            <person name="Chung M."/>
            <person name="Chen C."/>
            <person name="Shaw J."/>
            <person name="Wu H."/>
            <person name="Hsiao K."/>
            <person name="Chao Y."/>
            <person name="Chu M."/>
            <person name="Cheng C."/>
            <person name="Hour A."/>
            <person name="Lee P."/>
            <person name="Lin S."/>
            <person name="Lin Y."/>
            <person name="Liou J."/>
            <person name="Liu S."/>
            <person name="Hsing Y."/>
            <person name="Raghuvanshi S."/>
            <person name="Mohanty A."/>
            <person name="Bharti A.K."/>
            <person name="Gaur A."/>
            <person name="Gupta V."/>
            <person name="Kumar D."/>
            <person name="Ravi V."/>
            <person name="Vij S."/>
            <person name="Kapur A."/>
            <person name="Khurana P."/>
            <person name="Khurana P."/>
            <person name="Khurana J.P."/>
            <person name="Tyagi A.K."/>
            <person name="Gaikwad K."/>
            <person name="Singh A."/>
            <person name="Dalal V."/>
            <person name="Srivastava S."/>
            <person name="Dixit A."/>
            <person name="Pal A.K."/>
            <person name="Ghazi I.A."/>
            <person name="Yadav M."/>
            <person name="Pandit A."/>
            <person name="Bhargava A."/>
            <person name="Sureshbabu K."/>
            <person name="Batra K."/>
            <person name="Sharma T.R."/>
            <person name="Mohapatra T."/>
            <person name="Singh N.K."/>
            <person name="Messing J."/>
            <person name="Nelson A.B."/>
            <person name="Fuks G."/>
            <person name="Kavchok S."/>
            <person name="Keizer G."/>
            <person name="Linton E."/>
            <person name="Llaca V."/>
            <person name="Song R."/>
            <person name="Tanyolac B."/>
            <person name="Young S."/>
            <person name="Ho-Il K."/>
            <person name="Hahn J.H."/>
            <person name="Sangsakoo G."/>
            <person name="Vanavichit A."/>
            <person name="de Mattos Luiz.A.T."/>
            <person name="Zimmer P.D."/>
            <person name="Malone G."/>
            <person name="Dellagostin O."/>
            <person name="de Oliveira A.C."/>
            <person name="Bevan M."/>
            <person name="Bancroft I."/>
            <person name="Minx P."/>
            <person name="Cordum H."/>
            <person name="Wilson R."/>
            <person name="Cheng Z."/>
            <person name="Jin W."/>
            <person name="Jiang J."/>
            <person name="Leong S.A."/>
            <person name="Iwama H."/>
            <person name="Gojobori T."/>
            <person name="Itoh T."/>
            <person name="Niimura Y."/>
            <person name="Fujii Y."/>
            <person name="Habara T."/>
            <person name="Sakai H."/>
            <person name="Sato Y."/>
            <person name="Wilson G."/>
            <person name="Kumar K."/>
            <person name="McCouch S."/>
            <person name="Juretic N."/>
            <person name="Hoen D."/>
            <person name="Wright S."/>
            <person name="Bruskiewich R."/>
            <person name="Bureau T."/>
            <person name="Miyao A."/>
            <person name="Hirochika H."/>
            <person name="Nishikawa T."/>
            <person name="Kadowaki K."/>
            <person name="Sugiura M."/>
            <person name="Burr B."/>
            <person name="Sasaki T."/>
        </authorList>
    </citation>
    <scope>NUCLEOTIDE SEQUENCE [LARGE SCALE GENOMIC DNA]</scope>
    <source>
        <strain evidence="3">cv. Nipponbare</strain>
    </source>
</reference>
<feature type="transmembrane region" description="Helical" evidence="1">
    <location>
        <begin position="40"/>
        <end position="60"/>
    </location>
</feature>
<dbReference type="AlphaFoldDB" id="A0A0P0W6P4"/>
<dbReference type="EMBL" id="AP008210">
    <property type="protein sequence ID" value="BAH92483.1"/>
    <property type="molecule type" value="Genomic_DNA"/>
</dbReference>